<evidence type="ECO:0000313" key="3">
    <source>
        <dbReference type="EMBL" id="ABY36339.1"/>
    </source>
</evidence>
<dbReference type="RefSeq" id="WP_012258992.1">
    <property type="nucleotide sequence ID" value="NC_010175.1"/>
</dbReference>
<accession>A9WHL3</accession>
<dbReference type="PATRIC" id="fig|324602.8.peg.3547"/>
<keyword evidence="1" id="KW-0732">Signal</keyword>
<dbReference type="PROSITE" id="PS51257">
    <property type="entry name" value="PROKAR_LIPOPROTEIN"/>
    <property type="match status" value="1"/>
</dbReference>
<name>A9WHL3_CHLAA</name>
<gene>
    <name evidence="3" type="ordered locus">Caur_3142</name>
</gene>
<evidence type="ECO:0000256" key="1">
    <source>
        <dbReference type="SAM" id="SignalP"/>
    </source>
</evidence>
<dbReference type="PANTHER" id="PTHR39200:SF1">
    <property type="entry name" value="AUTO-TRANSPORTER ADHESIN HEAD GIN DOMAIN-CONTAINING PROTEIN-RELATED"/>
    <property type="match status" value="1"/>
</dbReference>
<dbReference type="EnsemblBacteria" id="ABY36339">
    <property type="protein sequence ID" value="ABY36339"/>
    <property type="gene ID" value="Caur_3142"/>
</dbReference>
<proteinExistence type="predicted"/>
<sequence>MKQLIVWLLVFVVALSACSFTPPGAVTGSGNMVTQTFDVRDFDQIRLGTSGVMYIEQGDNFSLSIEADDNILPVLQVEVEKGVLTLRTTPEVSMLQFETLIYRVTLPKLSAIDLSGSADIRVEDFTADSLDININGSGDVTFVNLDVASLSVRISGSGDMILPNVAAKTILAEVNSSGLMEAAGTTDRLHVKVSGSGDLLAEKLKASIVEVAVNGSGDVTVWAVDTLDVSISGSGNVRYLGSPTLTKKISGGGDLSKLDS</sequence>
<feature type="domain" description="Putative auto-transporter adhesin head GIN" evidence="2">
    <location>
        <begin position="41"/>
        <end position="243"/>
    </location>
</feature>
<dbReference type="eggNOG" id="COG3595">
    <property type="taxonomic scope" value="Bacteria"/>
</dbReference>
<dbReference type="Pfam" id="PF10988">
    <property type="entry name" value="DUF2807"/>
    <property type="match status" value="1"/>
</dbReference>
<dbReference type="KEGG" id="cau:Caur_3142"/>
<protein>
    <recommendedName>
        <fullName evidence="2">Putative auto-transporter adhesin head GIN domain-containing protein</fullName>
    </recommendedName>
</protein>
<dbReference type="STRING" id="324602.Caur_3142"/>
<dbReference type="HOGENOM" id="CLU_072746_2_1_0"/>
<evidence type="ECO:0000259" key="2">
    <source>
        <dbReference type="Pfam" id="PF10988"/>
    </source>
</evidence>
<dbReference type="Proteomes" id="UP000002008">
    <property type="component" value="Chromosome"/>
</dbReference>
<dbReference type="AlphaFoldDB" id="A9WHL3"/>
<dbReference type="EMBL" id="CP000909">
    <property type="protein sequence ID" value="ABY36339.1"/>
    <property type="molecule type" value="Genomic_DNA"/>
</dbReference>
<dbReference type="InterPro" id="IPR021255">
    <property type="entry name" value="DUF2807"/>
</dbReference>
<feature type="signal peptide" evidence="1">
    <location>
        <begin position="1"/>
        <end position="19"/>
    </location>
</feature>
<organism evidence="3 4">
    <name type="scientific">Chloroflexus aurantiacus (strain ATCC 29366 / DSM 635 / J-10-fl)</name>
    <dbReference type="NCBI Taxonomy" id="324602"/>
    <lineage>
        <taxon>Bacteria</taxon>
        <taxon>Bacillati</taxon>
        <taxon>Chloroflexota</taxon>
        <taxon>Chloroflexia</taxon>
        <taxon>Chloroflexales</taxon>
        <taxon>Chloroflexineae</taxon>
        <taxon>Chloroflexaceae</taxon>
        <taxon>Chloroflexus</taxon>
    </lineage>
</organism>
<feature type="chain" id="PRO_5002745843" description="Putative auto-transporter adhesin head GIN domain-containing protein" evidence="1">
    <location>
        <begin position="20"/>
        <end position="260"/>
    </location>
</feature>
<keyword evidence="4" id="KW-1185">Reference proteome</keyword>
<dbReference type="InParanoid" id="A9WHL3"/>
<dbReference type="PANTHER" id="PTHR39200">
    <property type="entry name" value="HYPOTHETICAL EXPORTED PROTEIN"/>
    <property type="match status" value="1"/>
</dbReference>
<reference evidence="4" key="1">
    <citation type="journal article" date="2011" name="BMC Genomics">
        <title>Complete genome sequence of the filamentous anoxygenic phototrophic bacterium Chloroflexus aurantiacus.</title>
        <authorList>
            <person name="Tang K.H."/>
            <person name="Barry K."/>
            <person name="Chertkov O."/>
            <person name="Dalin E."/>
            <person name="Han C.S."/>
            <person name="Hauser L.J."/>
            <person name="Honchak B.M."/>
            <person name="Karbach L.E."/>
            <person name="Land M.L."/>
            <person name="Lapidus A."/>
            <person name="Larimer F.W."/>
            <person name="Mikhailova N."/>
            <person name="Pitluck S."/>
            <person name="Pierson B.K."/>
            <person name="Blankenship R.E."/>
        </authorList>
    </citation>
    <scope>NUCLEOTIDE SEQUENCE [LARGE SCALE GENOMIC DNA]</scope>
    <source>
        <strain evidence="4">ATCC 29366 / DSM 635 / J-10-fl</strain>
    </source>
</reference>
<dbReference type="Gene3D" id="2.160.20.120">
    <property type="match status" value="1"/>
</dbReference>
<evidence type="ECO:0000313" key="4">
    <source>
        <dbReference type="Proteomes" id="UP000002008"/>
    </source>
</evidence>